<dbReference type="GeneID" id="92814959"/>
<sequence>MVIDERESRHDYIVDAARQIMTAGRTAPKGKGIDNIEIVALTQNSILEVAGALRVSAEETGLKFFLRDADNIELAEAVILVGSRTSPMGLNCGYCGYATCIAKGGNADAPCALNSVDLGIALGSMAATAAELHIDNRIMFSAGYAARKLGLLPGCRSVFALPLSISSKNPFFDRQTNK</sequence>
<dbReference type="EMBL" id="ADLD01000013">
    <property type="protein sequence ID" value="EHB91967.1"/>
    <property type="molecule type" value="Genomic_DNA"/>
</dbReference>
<dbReference type="PATRIC" id="fig|742725.3.peg.2113"/>
<dbReference type="Gene3D" id="3.40.109.10">
    <property type="entry name" value="NADH Oxidase"/>
    <property type="match status" value="1"/>
</dbReference>
<dbReference type="Pfam" id="PF09918">
    <property type="entry name" value="DUF2148"/>
    <property type="match status" value="1"/>
</dbReference>
<dbReference type="GO" id="GO:0016491">
    <property type="term" value="F:oxidoreductase activity"/>
    <property type="evidence" value="ECO:0007669"/>
    <property type="project" value="InterPro"/>
</dbReference>
<dbReference type="InterPro" id="IPR000415">
    <property type="entry name" value="Nitroreductase-like"/>
</dbReference>
<dbReference type="InterPro" id="IPR019224">
    <property type="entry name" value="DUF2148"/>
</dbReference>
<accession>G5H8T0</accession>
<dbReference type="Proteomes" id="UP000006008">
    <property type="component" value="Unassembled WGS sequence"/>
</dbReference>
<comment type="caution">
    <text evidence="2">The sequence shown here is derived from an EMBL/GenBank/DDBJ whole genome shotgun (WGS) entry which is preliminary data.</text>
</comment>
<organism evidence="2 3">
    <name type="scientific">Alistipes indistinctus YIT 12060</name>
    <dbReference type="NCBI Taxonomy" id="742725"/>
    <lineage>
        <taxon>Bacteria</taxon>
        <taxon>Pseudomonadati</taxon>
        <taxon>Bacteroidota</taxon>
        <taxon>Bacteroidia</taxon>
        <taxon>Bacteroidales</taxon>
        <taxon>Rikenellaceae</taxon>
        <taxon>Alistipes</taxon>
    </lineage>
</organism>
<dbReference type="AlphaFoldDB" id="G5H8T0"/>
<dbReference type="RefSeq" id="WP_009134822.1">
    <property type="nucleotide sequence ID" value="NZ_CP102250.1"/>
</dbReference>
<protein>
    <recommendedName>
        <fullName evidence="1">DUF2148 domain-containing protein</fullName>
    </recommendedName>
</protein>
<dbReference type="eggNOG" id="COG4739">
    <property type="taxonomic scope" value="Bacteria"/>
</dbReference>
<gene>
    <name evidence="2" type="ORF">HMPREF9450_02016</name>
</gene>
<dbReference type="PANTHER" id="PTHR40101:SF1">
    <property type="entry name" value="4FE-4S DOMAIN-CONTAINING PROTEIN"/>
    <property type="match status" value="1"/>
</dbReference>
<evidence type="ECO:0000313" key="3">
    <source>
        <dbReference type="Proteomes" id="UP000006008"/>
    </source>
</evidence>
<feature type="domain" description="DUF2148" evidence="1">
    <location>
        <begin position="109"/>
        <end position="174"/>
    </location>
</feature>
<dbReference type="OrthoDB" id="5505478at2"/>
<keyword evidence="3" id="KW-1185">Reference proteome</keyword>
<dbReference type="PANTHER" id="PTHR40101">
    <property type="entry name" value="CONSERVED PROTEIN"/>
    <property type="match status" value="1"/>
</dbReference>
<evidence type="ECO:0000313" key="2">
    <source>
        <dbReference type="EMBL" id="EHB91967.1"/>
    </source>
</evidence>
<reference evidence="2 3" key="1">
    <citation type="submission" date="2011-08" db="EMBL/GenBank/DDBJ databases">
        <title>The Genome Sequence of Alistipes indistinctus YIT 12060.</title>
        <authorList>
            <consortium name="The Broad Institute Genome Sequencing Platform"/>
            <person name="Earl A."/>
            <person name="Ward D."/>
            <person name="Feldgarden M."/>
            <person name="Gevers D."/>
            <person name="Morotomi M."/>
            <person name="Young S.K."/>
            <person name="Zeng Q."/>
            <person name="Gargeya S."/>
            <person name="Fitzgerald M."/>
            <person name="Haas B."/>
            <person name="Abouelleil A."/>
            <person name="Alvarado L."/>
            <person name="Arachchi H.M."/>
            <person name="Berlin A."/>
            <person name="Brown A."/>
            <person name="Chapman S.B."/>
            <person name="Chen Z."/>
            <person name="Dunbar C."/>
            <person name="Freedman E."/>
            <person name="Gearin G."/>
            <person name="Gellesch M."/>
            <person name="Goldberg J."/>
            <person name="Griggs A."/>
            <person name="Gujja S."/>
            <person name="Heiman D."/>
            <person name="Howarth C."/>
            <person name="Larson L."/>
            <person name="Lui A."/>
            <person name="MacDonald P.J.P."/>
            <person name="Montmayeur A."/>
            <person name="Murphy C."/>
            <person name="Neiman D."/>
            <person name="Pearson M."/>
            <person name="Priest M."/>
            <person name="Roberts A."/>
            <person name="Saif S."/>
            <person name="Shea T."/>
            <person name="Shenoy N."/>
            <person name="Sisk P."/>
            <person name="Stolte C."/>
            <person name="Sykes S."/>
            <person name="Wortman J."/>
            <person name="Nusbaum C."/>
            <person name="Birren B."/>
        </authorList>
    </citation>
    <scope>NUCLEOTIDE SEQUENCE [LARGE SCALE GENOMIC DNA]</scope>
    <source>
        <strain evidence="2 3">YIT 12060</strain>
    </source>
</reference>
<evidence type="ECO:0000259" key="1">
    <source>
        <dbReference type="Pfam" id="PF09918"/>
    </source>
</evidence>
<dbReference type="HOGENOM" id="CLU_111491_0_0_10"/>
<dbReference type="STRING" id="742725.HMPREF9450_02016"/>
<name>G5H8T0_9BACT</name>
<proteinExistence type="predicted"/>